<comment type="caution">
    <text evidence="1">The sequence shown here is derived from an EMBL/GenBank/DDBJ whole genome shotgun (WGS) entry which is preliminary data.</text>
</comment>
<sequence length="50" mass="6065">MDTGEPVNRFYRQTQRQIKQNNHKEIGKVSDDLFRRPYLNYPPISKQSNR</sequence>
<dbReference type="AlphaFoldDB" id="D2ZTF2"/>
<gene>
    <name evidence="1" type="ORF">NEIMUCOT_03888</name>
</gene>
<dbReference type="Proteomes" id="UP000003344">
    <property type="component" value="Unassembled WGS sequence"/>
</dbReference>
<proteinExistence type="predicted"/>
<protein>
    <submittedName>
        <fullName evidence="1">Uncharacterized protein</fullName>
    </submittedName>
</protein>
<name>D2ZTF2_NEIM2</name>
<reference evidence="1 2" key="1">
    <citation type="submission" date="2009-10" db="EMBL/GenBank/DDBJ databases">
        <authorList>
            <person name="Weinstock G."/>
            <person name="Sodergren E."/>
            <person name="Clifton S."/>
            <person name="Fulton L."/>
            <person name="Fulton B."/>
            <person name="Courtney L."/>
            <person name="Fronick C."/>
            <person name="Harrison M."/>
            <person name="Strong C."/>
            <person name="Farmer C."/>
            <person name="Delahaunty K."/>
            <person name="Markovic C."/>
            <person name="Hall O."/>
            <person name="Minx P."/>
            <person name="Tomlinson C."/>
            <person name="Mitreva M."/>
            <person name="Nelson J."/>
            <person name="Hou S."/>
            <person name="Wollam A."/>
            <person name="Pepin K.H."/>
            <person name="Johnson M."/>
            <person name="Bhonagiri V."/>
            <person name="Nash W.E."/>
            <person name="Warren W."/>
            <person name="Chinwalla A."/>
            <person name="Mardis E.R."/>
            <person name="Wilson R.K."/>
        </authorList>
    </citation>
    <scope>NUCLEOTIDE SEQUENCE [LARGE SCALE GENOMIC DNA]</scope>
    <source>
        <strain evidence="2">ATCC 25996 / DSM 4631 / NCTC 10774 / M26</strain>
    </source>
</reference>
<organism evidence="1 2">
    <name type="scientific">Neisseria mucosa (strain ATCC 25996 / DSM 4631 / NCTC 10774 / M26)</name>
    <dbReference type="NCBI Taxonomy" id="546266"/>
    <lineage>
        <taxon>Bacteria</taxon>
        <taxon>Pseudomonadati</taxon>
        <taxon>Pseudomonadota</taxon>
        <taxon>Betaproteobacteria</taxon>
        <taxon>Neisseriales</taxon>
        <taxon>Neisseriaceae</taxon>
        <taxon>Neisseria</taxon>
    </lineage>
</organism>
<accession>D2ZTF2</accession>
<dbReference type="EMBL" id="ACDX02000002">
    <property type="protein sequence ID" value="EFC89472.1"/>
    <property type="molecule type" value="Genomic_DNA"/>
</dbReference>
<evidence type="ECO:0000313" key="1">
    <source>
        <dbReference type="EMBL" id="EFC89472.1"/>
    </source>
</evidence>
<evidence type="ECO:0000313" key="2">
    <source>
        <dbReference type="Proteomes" id="UP000003344"/>
    </source>
</evidence>